<dbReference type="AlphaFoldDB" id="A0A2G4YU45"/>
<keyword evidence="6" id="KW-1185">Reference proteome</keyword>
<dbReference type="SMART" id="SM00283">
    <property type="entry name" value="MA"/>
    <property type="match status" value="1"/>
</dbReference>
<comment type="caution">
    <text evidence="5">The sequence shown here is derived from an EMBL/GenBank/DDBJ whole genome shotgun (WGS) entry which is preliminary data.</text>
</comment>
<dbReference type="InterPro" id="IPR004089">
    <property type="entry name" value="MCPsignal_dom"/>
</dbReference>
<proteinExistence type="inferred from homology"/>
<dbReference type="GO" id="GO:0004888">
    <property type="term" value="F:transmembrane signaling receptor activity"/>
    <property type="evidence" value="ECO:0007669"/>
    <property type="project" value="InterPro"/>
</dbReference>
<dbReference type="PRINTS" id="PR00260">
    <property type="entry name" value="CHEMTRNSDUCR"/>
</dbReference>
<reference evidence="5 6" key="1">
    <citation type="submission" date="2017-10" db="EMBL/GenBank/DDBJ databases">
        <title>Frigbacter circumglobatus gen. nov. sp. nov., isolated from sediment cultured in situ.</title>
        <authorList>
            <person name="Zhao Z."/>
        </authorList>
    </citation>
    <scope>NUCLEOTIDE SEQUENCE [LARGE SCALE GENOMIC DNA]</scope>
    <source>
        <strain evidence="5 6">ZYL</strain>
    </source>
</reference>
<accession>A0A2G4YU45</accession>
<evidence type="ECO:0000256" key="2">
    <source>
        <dbReference type="ARBA" id="ARBA00029447"/>
    </source>
</evidence>
<evidence type="ECO:0000313" key="6">
    <source>
        <dbReference type="Proteomes" id="UP000229730"/>
    </source>
</evidence>
<dbReference type="GO" id="GO:0016020">
    <property type="term" value="C:membrane"/>
    <property type="evidence" value="ECO:0007669"/>
    <property type="project" value="InterPro"/>
</dbReference>
<dbReference type="GO" id="GO:0007165">
    <property type="term" value="P:signal transduction"/>
    <property type="evidence" value="ECO:0007669"/>
    <property type="project" value="UniProtKB-KW"/>
</dbReference>
<organism evidence="5 6">
    <name type="scientific">Paremcibacter congregatus</name>
    <dbReference type="NCBI Taxonomy" id="2043170"/>
    <lineage>
        <taxon>Bacteria</taxon>
        <taxon>Pseudomonadati</taxon>
        <taxon>Pseudomonadota</taxon>
        <taxon>Alphaproteobacteria</taxon>
        <taxon>Emcibacterales</taxon>
        <taxon>Emcibacteraceae</taxon>
        <taxon>Paremcibacter</taxon>
    </lineage>
</organism>
<dbReference type="PANTHER" id="PTHR32089">
    <property type="entry name" value="METHYL-ACCEPTING CHEMOTAXIS PROTEIN MCPB"/>
    <property type="match status" value="1"/>
</dbReference>
<evidence type="ECO:0000313" key="5">
    <source>
        <dbReference type="EMBL" id="PHZ84976.1"/>
    </source>
</evidence>
<protein>
    <submittedName>
        <fullName evidence="5">Chemotaxis protein</fullName>
    </submittedName>
</protein>
<dbReference type="Pfam" id="PF00015">
    <property type="entry name" value="MCPsignal"/>
    <property type="match status" value="1"/>
</dbReference>
<gene>
    <name evidence="5" type="ORF">CRD36_09650</name>
</gene>
<dbReference type="InParanoid" id="A0A2G4YU45"/>
<evidence type="ECO:0000259" key="4">
    <source>
        <dbReference type="PROSITE" id="PS50111"/>
    </source>
</evidence>
<sequence length="415" mass="44924">MSILSFLTRQPPAPRSDHLRAATTDEKLSEAPNSYKEALEKIHAIFRKSCNGDMEPRILDVESSDPLIAETYTILNDFLDRTDAYIRESSTTMEKACDKKYYRRFLQNGFSGSFRRGAVIIDAARKNMQDIEEENHDRTFDLANSFESHISTVVESLSESANLLGTSSSTMLSMAKDTYLQTEEVASATQQATDNVGAVASATEELSGSINEILHQVEASSRAIKDTVVGAESAGQAVASLEQSANEIDNVVELIRTIAGQTNLLALNATIEAARAGEAGKGFAVVASEVKNLASETSRATDDIVSQVENIQSAVKTTIDVIRDIQEKVGQVDEFSVSISQTVDEQNAATREISRNIQQAASGTVLVSDNIGKISEASGNTSRMATEVGTTTSEITRQISDMDKAVKEFVKTIIT</sequence>
<dbReference type="Gene3D" id="1.10.287.950">
    <property type="entry name" value="Methyl-accepting chemotaxis protein"/>
    <property type="match status" value="1"/>
</dbReference>
<evidence type="ECO:0000256" key="1">
    <source>
        <dbReference type="ARBA" id="ARBA00023224"/>
    </source>
</evidence>
<dbReference type="SUPFAM" id="SSF58104">
    <property type="entry name" value="Methyl-accepting chemotaxis protein (MCP) signaling domain"/>
    <property type="match status" value="1"/>
</dbReference>
<dbReference type="PROSITE" id="PS50111">
    <property type="entry name" value="CHEMOTAXIS_TRANSDUC_2"/>
    <property type="match status" value="1"/>
</dbReference>
<dbReference type="RefSeq" id="WP_099472573.1">
    <property type="nucleotide sequence ID" value="NZ_CP041025.1"/>
</dbReference>
<comment type="similarity">
    <text evidence="2">Belongs to the methyl-accepting chemotaxis (MCP) protein family.</text>
</comment>
<dbReference type="InterPro" id="IPR004090">
    <property type="entry name" value="Chemotax_Me-accpt_rcpt"/>
</dbReference>
<dbReference type="EMBL" id="PDEM01000020">
    <property type="protein sequence ID" value="PHZ84976.1"/>
    <property type="molecule type" value="Genomic_DNA"/>
</dbReference>
<evidence type="ECO:0000256" key="3">
    <source>
        <dbReference type="PROSITE-ProRule" id="PRU00284"/>
    </source>
</evidence>
<dbReference type="PANTHER" id="PTHR32089:SF112">
    <property type="entry name" value="LYSOZYME-LIKE PROTEIN-RELATED"/>
    <property type="match status" value="1"/>
</dbReference>
<dbReference type="GO" id="GO:0006935">
    <property type="term" value="P:chemotaxis"/>
    <property type="evidence" value="ECO:0007669"/>
    <property type="project" value="InterPro"/>
</dbReference>
<keyword evidence="1 3" id="KW-0807">Transducer</keyword>
<dbReference type="Proteomes" id="UP000229730">
    <property type="component" value="Unassembled WGS sequence"/>
</dbReference>
<dbReference type="OrthoDB" id="5179380at2"/>
<name>A0A2G4YU45_9PROT</name>
<feature type="domain" description="Methyl-accepting transducer" evidence="4">
    <location>
        <begin position="153"/>
        <end position="396"/>
    </location>
</feature>